<gene>
    <name evidence="1" type="ORF">H3221_13410</name>
</gene>
<sequence>MTTEIGEFRQMLDAGRRYLTGTCSIQELNGRVSELATAAKFWGGHPALAQIAADWSVMVDRRWNEWGHCPNPISEQEFLAWLEGQLSSLGQMPNNSFKPNLLRGSA</sequence>
<keyword evidence="2" id="KW-1185">Reference proteome</keyword>
<proteinExistence type="predicted"/>
<name>A0A931D4Z0_9PSED</name>
<evidence type="ECO:0000313" key="1">
    <source>
        <dbReference type="EMBL" id="MBG0836103.1"/>
    </source>
</evidence>
<dbReference type="RefSeq" id="WP_196475410.1">
    <property type="nucleotide sequence ID" value="NZ_JACFYX020000005.1"/>
</dbReference>
<comment type="caution">
    <text evidence="1">The sequence shown here is derived from an EMBL/GenBank/DDBJ whole genome shotgun (WGS) entry which is preliminary data.</text>
</comment>
<reference evidence="1" key="1">
    <citation type="submission" date="2020-07" db="EMBL/GenBank/DDBJ databases">
        <title>Pseudomonas chaetoceroseae sp. nov., a new member of the Pseudomonas oleovorans group isolated from a culture of Chaetoceros calcitrans.</title>
        <authorList>
            <person name="Girard L."/>
            <person name="Lood C."/>
            <person name="De Mot R."/>
            <person name="Baudart J."/>
        </authorList>
    </citation>
    <scope>NUCLEOTIDE SEQUENCE</scope>
    <source>
        <strain evidence="1">536</strain>
    </source>
</reference>
<dbReference type="Proteomes" id="UP000596932">
    <property type="component" value="Unassembled WGS sequence"/>
</dbReference>
<accession>A0A931D4Z0</accession>
<organism evidence="1 2">
    <name type="scientific">Pseudomonas chaetocerotis</name>
    <dbReference type="NCBI Taxonomy" id="2758695"/>
    <lineage>
        <taxon>Bacteria</taxon>
        <taxon>Pseudomonadati</taxon>
        <taxon>Pseudomonadota</taxon>
        <taxon>Gammaproteobacteria</taxon>
        <taxon>Pseudomonadales</taxon>
        <taxon>Pseudomonadaceae</taxon>
        <taxon>Pseudomonas</taxon>
    </lineage>
</organism>
<protein>
    <submittedName>
        <fullName evidence="1">Uncharacterized protein</fullName>
    </submittedName>
</protein>
<evidence type="ECO:0000313" key="2">
    <source>
        <dbReference type="Proteomes" id="UP000596932"/>
    </source>
</evidence>
<dbReference type="AlphaFoldDB" id="A0A931D4Z0"/>
<dbReference type="EMBL" id="JACFYX010000011">
    <property type="protein sequence ID" value="MBG0836103.1"/>
    <property type="molecule type" value="Genomic_DNA"/>
</dbReference>